<feature type="transmembrane region" description="Helical" evidence="2">
    <location>
        <begin position="7"/>
        <end position="30"/>
    </location>
</feature>
<protein>
    <submittedName>
        <fullName evidence="3">Uncharacterized protein</fullName>
    </submittedName>
</protein>
<feature type="region of interest" description="Disordered" evidence="1">
    <location>
        <begin position="60"/>
        <end position="79"/>
    </location>
</feature>
<accession>A0ABX8I275</accession>
<feature type="compositionally biased region" description="Basic and acidic residues" evidence="1">
    <location>
        <begin position="60"/>
        <end position="76"/>
    </location>
</feature>
<evidence type="ECO:0000313" key="4">
    <source>
        <dbReference type="Proteomes" id="UP000825434"/>
    </source>
</evidence>
<organism evidence="3 4">
    <name type="scientific">Candidozyma haemuli</name>
    <dbReference type="NCBI Taxonomy" id="45357"/>
    <lineage>
        <taxon>Eukaryota</taxon>
        <taxon>Fungi</taxon>
        <taxon>Dikarya</taxon>
        <taxon>Ascomycota</taxon>
        <taxon>Saccharomycotina</taxon>
        <taxon>Pichiomycetes</taxon>
        <taxon>Metschnikowiaceae</taxon>
        <taxon>Candidozyma</taxon>
    </lineage>
</organism>
<name>A0ABX8I275_9ASCO</name>
<reference evidence="3 4" key="1">
    <citation type="submission" date="2021-06" db="EMBL/GenBank/DDBJ databases">
        <title>Candida outbreak in Lebanon.</title>
        <authorList>
            <person name="Finianos M."/>
        </authorList>
    </citation>
    <scope>NUCLEOTIDE SEQUENCE [LARGE SCALE GENOMIC DNA]</scope>
    <source>
        <strain evidence="3">CA3LBN</strain>
    </source>
</reference>
<gene>
    <name evidence="3" type="ORF">CA3LBN_001459</name>
</gene>
<sequence>MKLSSAVGIAVAGTASAVVFVFFLVAVVVVKCCVVRLRSDQSEIDFRDLELALNGKKQSSKEFSETTDEVGQHETPLEQEPDLGSTVLEFDPIELESFDRQTDGLGDDEQRYERMNLTGRRVDRLSAIKLVNYCGCSISTSNQIDKNARSVYAHYFSLYDRSLVVQNMAQEVLNGPKAVTEIRDQHSSGVIKVGSMVIVKTPFTGTKRNLEFESLEPGQILKVVKFFVKNQVMDNVDDRSSLYHSCHRSSYQRTSDLSYRAALDRQISTERDLKEAGLISPCPTIEPEVLELEDPNYPHIWCSGALFRTYLHHDKATGIVQLKYRSDETSKYQMVRDFPISCVTLESNFLNHESTESDEVLYHDSLEFHEPDELYISSEETMADLCEHTKGMHQSESISKQDE</sequence>
<proteinExistence type="predicted"/>
<keyword evidence="2" id="KW-1133">Transmembrane helix</keyword>
<dbReference type="Proteomes" id="UP000825434">
    <property type="component" value="Chromosome 2"/>
</dbReference>
<keyword evidence="4" id="KW-1185">Reference proteome</keyword>
<keyword evidence="2" id="KW-0812">Transmembrane</keyword>
<keyword evidence="2" id="KW-0472">Membrane</keyword>
<dbReference type="EMBL" id="CP076662">
    <property type="protein sequence ID" value="QWU87194.1"/>
    <property type="molecule type" value="Genomic_DNA"/>
</dbReference>
<evidence type="ECO:0000313" key="3">
    <source>
        <dbReference type="EMBL" id="QWU87194.1"/>
    </source>
</evidence>
<evidence type="ECO:0000256" key="1">
    <source>
        <dbReference type="SAM" id="MobiDB-lite"/>
    </source>
</evidence>
<evidence type="ECO:0000256" key="2">
    <source>
        <dbReference type="SAM" id="Phobius"/>
    </source>
</evidence>